<keyword evidence="2" id="KW-1185">Reference proteome</keyword>
<proteinExistence type="predicted"/>
<organism evidence="1 2">
    <name type="scientific">Bacteroides fluxus YIT 12057</name>
    <dbReference type="NCBI Taxonomy" id="763034"/>
    <lineage>
        <taxon>Bacteria</taxon>
        <taxon>Pseudomonadati</taxon>
        <taxon>Bacteroidota</taxon>
        <taxon>Bacteroidia</taxon>
        <taxon>Bacteroidales</taxon>
        <taxon>Bacteroidaceae</taxon>
        <taxon>Bacteroides</taxon>
    </lineage>
</organism>
<feature type="non-terminal residue" evidence="1">
    <location>
        <position position="1"/>
    </location>
</feature>
<sequence>FSLVTGSFIASYHKVMNISKKMVGKRGIKLAVFYINCSQMIDNQICIRLSKPRRNTLF</sequence>
<reference evidence="1 2" key="1">
    <citation type="submission" date="2011-02" db="EMBL/GenBank/DDBJ databases">
        <authorList>
            <person name="Weinstock G."/>
            <person name="Sodergren E."/>
            <person name="Clifton S."/>
            <person name="Fulton L."/>
            <person name="Fulton B."/>
            <person name="Courtney L."/>
            <person name="Fronick C."/>
            <person name="Harrison M."/>
            <person name="Strong C."/>
            <person name="Farmer C."/>
            <person name="Delahaunty K."/>
            <person name="Markovic C."/>
            <person name="Hall O."/>
            <person name="Minx P."/>
            <person name="Tomlinson C."/>
            <person name="Mitreva M."/>
            <person name="Hou S."/>
            <person name="Chen J."/>
            <person name="Wollam A."/>
            <person name="Pepin K.H."/>
            <person name="Johnson M."/>
            <person name="Bhonagiri V."/>
            <person name="Zhang X."/>
            <person name="Suruliraj S."/>
            <person name="Warren W."/>
            <person name="Chinwalla A."/>
            <person name="Mardis E.R."/>
            <person name="Wilson R.K."/>
        </authorList>
    </citation>
    <scope>NUCLEOTIDE SEQUENCE [LARGE SCALE GENOMIC DNA]</scope>
    <source>
        <strain evidence="1 2">YIT 12057</strain>
    </source>
</reference>
<evidence type="ECO:0000313" key="1">
    <source>
        <dbReference type="EMBL" id="EGF55645.1"/>
    </source>
</evidence>
<dbReference type="Proteomes" id="UP000003416">
    <property type="component" value="Unassembled WGS sequence"/>
</dbReference>
<evidence type="ECO:0000313" key="2">
    <source>
        <dbReference type="Proteomes" id="UP000003416"/>
    </source>
</evidence>
<protein>
    <submittedName>
        <fullName evidence="1">Uncharacterized protein</fullName>
    </submittedName>
</protein>
<name>F3PV31_9BACE</name>
<dbReference type="EMBL" id="AFBN01000056">
    <property type="protein sequence ID" value="EGF55645.1"/>
    <property type="molecule type" value="Genomic_DNA"/>
</dbReference>
<dbReference type="HOGENOM" id="CLU_211192_0_0_10"/>
<dbReference type="AlphaFoldDB" id="F3PV31"/>
<gene>
    <name evidence="1" type="ORF">HMPREF9446_02605</name>
</gene>
<accession>F3PV31</accession>
<comment type="caution">
    <text evidence="1">The sequence shown here is derived from an EMBL/GenBank/DDBJ whole genome shotgun (WGS) entry which is preliminary data.</text>
</comment>